<proteinExistence type="predicted"/>
<dbReference type="PANTHER" id="PTHR36450">
    <property type="entry name" value="THIOREDOXIN"/>
    <property type="match status" value="1"/>
</dbReference>
<organism evidence="2">
    <name type="scientific">hydrothermal vent metagenome</name>
    <dbReference type="NCBI Taxonomy" id="652676"/>
    <lineage>
        <taxon>unclassified sequences</taxon>
        <taxon>metagenomes</taxon>
        <taxon>ecological metagenomes</taxon>
    </lineage>
</organism>
<reference evidence="2" key="1">
    <citation type="submission" date="2018-06" db="EMBL/GenBank/DDBJ databases">
        <authorList>
            <person name="Zhirakovskaya E."/>
        </authorList>
    </citation>
    <scope>NUCLEOTIDE SEQUENCE</scope>
</reference>
<evidence type="ECO:0000259" key="1">
    <source>
        <dbReference type="Pfam" id="PF13192"/>
    </source>
</evidence>
<dbReference type="AlphaFoldDB" id="A0A3B1BYH6"/>
<name>A0A3B1BYH6_9ZZZZ</name>
<dbReference type="EMBL" id="UOGD01000250">
    <property type="protein sequence ID" value="VAX23356.1"/>
    <property type="molecule type" value="Genomic_DNA"/>
</dbReference>
<dbReference type="NCBIfam" id="TIGR00412">
    <property type="entry name" value="redox_disulf_2"/>
    <property type="match status" value="1"/>
</dbReference>
<dbReference type="InterPro" id="IPR036249">
    <property type="entry name" value="Thioredoxin-like_sf"/>
</dbReference>
<feature type="domain" description="Thioredoxin-like fold" evidence="1">
    <location>
        <begin position="3"/>
        <end position="77"/>
    </location>
</feature>
<dbReference type="InterPro" id="IPR005243">
    <property type="entry name" value="THIRX-like_proc"/>
</dbReference>
<dbReference type="Pfam" id="PF13192">
    <property type="entry name" value="Thioredoxin_3"/>
    <property type="match status" value="1"/>
</dbReference>
<evidence type="ECO:0000313" key="2">
    <source>
        <dbReference type="EMBL" id="VAX23356.1"/>
    </source>
</evidence>
<dbReference type="Gene3D" id="3.40.30.10">
    <property type="entry name" value="Glutaredoxin"/>
    <property type="match status" value="1"/>
</dbReference>
<sequence length="82" mass="8964">MLNIKVIGTGCPNCLRLKALCDEVVKEQNFNAKIESVTDINTFGDYGVFMTPGLVVNGSPLSQGKIPTKSTLIHWLKNSLNQ</sequence>
<dbReference type="PANTHER" id="PTHR36450:SF1">
    <property type="entry name" value="THIOREDOXIN"/>
    <property type="match status" value="1"/>
</dbReference>
<dbReference type="InterPro" id="IPR012336">
    <property type="entry name" value="Thioredoxin-like_fold"/>
</dbReference>
<gene>
    <name evidence="2" type="ORF">MNBD_IGNAVI01-367</name>
</gene>
<accession>A0A3B1BYH6</accession>
<protein>
    <recommendedName>
        <fullName evidence="1">Thioredoxin-like fold domain-containing protein</fullName>
    </recommendedName>
</protein>
<dbReference type="SUPFAM" id="SSF52833">
    <property type="entry name" value="Thioredoxin-like"/>
    <property type="match status" value="1"/>
</dbReference>